<evidence type="ECO:0008006" key="4">
    <source>
        <dbReference type="Google" id="ProtNLM"/>
    </source>
</evidence>
<evidence type="ECO:0000256" key="1">
    <source>
        <dbReference type="SAM" id="SignalP"/>
    </source>
</evidence>
<feature type="signal peptide" evidence="1">
    <location>
        <begin position="1"/>
        <end position="20"/>
    </location>
</feature>
<keyword evidence="3" id="KW-1185">Reference proteome</keyword>
<accession>A0ABR0EJD9</accession>
<organism evidence="2 3">
    <name type="scientific">Zasmidium cellare</name>
    <name type="common">Wine cellar mold</name>
    <name type="synonym">Racodium cellare</name>
    <dbReference type="NCBI Taxonomy" id="395010"/>
    <lineage>
        <taxon>Eukaryota</taxon>
        <taxon>Fungi</taxon>
        <taxon>Dikarya</taxon>
        <taxon>Ascomycota</taxon>
        <taxon>Pezizomycotina</taxon>
        <taxon>Dothideomycetes</taxon>
        <taxon>Dothideomycetidae</taxon>
        <taxon>Mycosphaerellales</taxon>
        <taxon>Mycosphaerellaceae</taxon>
        <taxon>Zasmidium</taxon>
    </lineage>
</organism>
<dbReference type="Proteomes" id="UP001305779">
    <property type="component" value="Unassembled WGS sequence"/>
</dbReference>
<sequence length="631" mass="66627">MKSFLPLAAVLSAAAIPALAKYGRPHFKPSDKFSFKIQKPRAENCKLTDDLCATCDGGNVTDSGGQDWAVSCGWSISSEDVVPVDGETSTEICLEACDEDDDCWAVNIATNGSCTLVTGDPRGLTRRQGITSLVRLAGSDDEPDTTTTSTSRVQITTTIYGPGATPPAQISITSTTSAAPAASSSATCDLRLTNLCPRCDGREVNTEDGSAYRINCDSDLYSNSSYSPQEWMSPGECLTECDKFDWCKGTVYYDDRSCELARGEDVFPTSKAEYTAFLPVSTITAAGAPNKSPSAFPTIFPANYTKPTSTGEPTFSILPISSGCNLEALTCPECNGAPYVDKLNGSYTVVCGVEPDCVSTLMFRDGAENQEQCIQGCDQDVTCLGVKWFPESTACHTCRQGMELDNRTSAELPYVLLVADMDGDDDNTTTTSTTTRRTTVRPTYTLSPPVTRSITDLPRPFTTSSINAVGPVGPVIPSSIASATRINPGGPVINVTSAARTSSVIHLTTTALPPGITNMAAASCPAADGEVYEVPDTDQYFSVACDQIFTAAHSRYTTASDLADCVASCTGECDGVQFGYETRCGLYTDISVVGSASGWTVAASITLPTFATSNRALPTSSTPRFSNGTTA</sequence>
<dbReference type="EMBL" id="JAXOVC010000005">
    <property type="protein sequence ID" value="KAK4501647.1"/>
    <property type="molecule type" value="Genomic_DNA"/>
</dbReference>
<feature type="chain" id="PRO_5047010126" description="Apple domain-containing protein" evidence="1">
    <location>
        <begin position="21"/>
        <end position="631"/>
    </location>
</feature>
<evidence type="ECO:0000313" key="3">
    <source>
        <dbReference type="Proteomes" id="UP001305779"/>
    </source>
</evidence>
<protein>
    <recommendedName>
        <fullName evidence="4">Apple domain-containing protein</fullName>
    </recommendedName>
</protein>
<evidence type="ECO:0000313" key="2">
    <source>
        <dbReference type="EMBL" id="KAK4501647.1"/>
    </source>
</evidence>
<keyword evidence="1" id="KW-0732">Signal</keyword>
<proteinExistence type="predicted"/>
<name>A0ABR0EJD9_ZASCE</name>
<comment type="caution">
    <text evidence="2">The sequence shown here is derived from an EMBL/GenBank/DDBJ whole genome shotgun (WGS) entry which is preliminary data.</text>
</comment>
<reference evidence="2 3" key="1">
    <citation type="journal article" date="2023" name="G3 (Bethesda)">
        <title>A chromosome-level genome assembly of Zasmidium syzygii isolated from banana leaves.</title>
        <authorList>
            <person name="van Westerhoven A.C."/>
            <person name="Mehrabi R."/>
            <person name="Talebi R."/>
            <person name="Steentjes M.B.F."/>
            <person name="Corcolon B."/>
            <person name="Chong P.A."/>
            <person name="Kema G.H.J."/>
            <person name="Seidl M.F."/>
        </authorList>
    </citation>
    <scope>NUCLEOTIDE SEQUENCE [LARGE SCALE GENOMIC DNA]</scope>
    <source>
        <strain evidence="2 3">P124</strain>
    </source>
</reference>
<gene>
    <name evidence="2" type="ORF">PRZ48_007456</name>
</gene>